<sequence length="69" mass="7496">MAFLKDPSLDADVTRRIQWGRAVTSCFDSGHFFSKSCASTLRSTEDGCGLIPSRSRSSSSNTSEVESCE</sequence>
<comment type="caution">
    <text evidence="1">The sequence shown here is derived from an EMBL/GenBank/DDBJ whole genome shotgun (WGS) entry which is preliminary data.</text>
</comment>
<accession>A0AAE0YL94</accession>
<organism evidence="1 2">
    <name type="scientific">Elysia crispata</name>
    <name type="common">lettuce slug</name>
    <dbReference type="NCBI Taxonomy" id="231223"/>
    <lineage>
        <taxon>Eukaryota</taxon>
        <taxon>Metazoa</taxon>
        <taxon>Spiralia</taxon>
        <taxon>Lophotrochozoa</taxon>
        <taxon>Mollusca</taxon>
        <taxon>Gastropoda</taxon>
        <taxon>Heterobranchia</taxon>
        <taxon>Euthyneura</taxon>
        <taxon>Panpulmonata</taxon>
        <taxon>Sacoglossa</taxon>
        <taxon>Placobranchoidea</taxon>
        <taxon>Plakobranchidae</taxon>
        <taxon>Elysia</taxon>
    </lineage>
</organism>
<evidence type="ECO:0000313" key="2">
    <source>
        <dbReference type="Proteomes" id="UP001283361"/>
    </source>
</evidence>
<dbReference type="EMBL" id="JAWDGP010005946">
    <property type="protein sequence ID" value="KAK3749344.1"/>
    <property type="molecule type" value="Genomic_DNA"/>
</dbReference>
<dbReference type="Proteomes" id="UP001283361">
    <property type="component" value="Unassembled WGS sequence"/>
</dbReference>
<gene>
    <name evidence="1" type="ORF">RRG08_056223</name>
</gene>
<dbReference type="AlphaFoldDB" id="A0AAE0YL94"/>
<protein>
    <submittedName>
        <fullName evidence="1">Uncharacterized protein</fullName>
    </submittedName>
</protein>
<proteinExistence type="predicted"/>
<name>A0AAE0YL94_9GAST</name>
<evidence type="ECO:0000313" key="1">
    <source>
        <dbReference type="EMBL" id="KAK3749344.1"/>
    </source>
</evidence>
<keyword evidence="2" id="KW-1185">Reference proteome</keyword>
<reference evidence="1" key="1">
    <citation type="journal article" date="2023" name="G3 (Bethesda)">
        <title>A reference genome for the long-term kleptoplast-retaining sea slug Elysia crispata morphotype clarki.</title>
        <authorList>
            <person name="Eastman K.E."/>
            <person name="Pendleton A.L."/>
            <person name="Shaikh M.A."/>
            <person name="Suttiyut T."/>
            <person name="Ogas R."/>
            <person name="Tomko P."/>
            <person name="Gavelis G."/>
            <person name="Widhalm J.R."/>
            <person name="Wisecaver J.H."/>
        </authorList>
    </citation>
    <scope>NUCLEOTIDE SEQUENCE</scope>
    <source>
        <strain evidence="1">ECLA1</strain>
    </source>
</reference>